<evidence type="ECO:0000256" key="3">
    <source>
        <dbReference type="SAM" id="SignalP"/>
    </source>
</evidence>
<evidence type="ECO:0000313" key="4">
    <source>
        <dbReference type="EMBL" id="CZR53291.1"/>
    </source>
</evidence>
<dbReference type="Proteomes" id="UP000184330">
    <property type="component" value="Unassembled WGS sequence"/>
</dbReference>
<organism evidence="4 5">
    <name type="scientific">Phialocephala subalpina</name>
    <dbReference type="NCBI Taxonomy" id="576137"/>
    <lineage>
        <taxon>Eukaryota</taxon>
        <taxon>Fungi</taxon>
        <taxon>Dikarya</taxon>
        <taxon>Ascomycota</taxon>
        <taxon>Pezizomycotina</taxon>
        <taxon>Leotiomycetes</taxon>
        <taxon>Helotiales</taxon>
        <taxon>Mollisiaceae</taxon>
        <taxon>Phialocephala</taxon>
        <taxon>Phialocephala fortinii species complex</taxon>
    </lineage>
</organism>
<dbReference type="EMBL" id="FJOG01000003">
    <property type="protein sequence ID" value="CZR53291.1"/>
    <property type="molecule type" value="Genomic_DNA"/>
</dbReference>
<keyword evidence="3" id="KW-0732">Signal</keyword>
<feature type="transmembrane region" description="Helical" evidence="2">
    <location>
        <begin position="232"/>
        <end position="254"/>
    </location>
</feature>
<dbReference type="STRING" id="576137.A0A1L7WKJ5"/>
<proteinExistence type="predicted"/>
<keyword evidence="5" id="KW-1185">Reference proteome</keyword>
<feature type="chain" id="PRO_5013063836" evidence="3">
    <location>
        <begin position="21"/>
        <end position="365"/>
    </location>
</feature>
<keyword evidence="2" id="KW-0812">Transmembrane</keyword>
<feature type="region of interest" description="Disordered" evidence="1">
    <location>
        <begin position="264"/>
        <end position="365"/>
    </location>
</feature>
<accession>A0A1L7WKJ5</accession>
<keyword evidence="2" id="KW-0472">Membrane</keyword>
<evidence type="ECO:0000256" key="2">
    <source>
        <dbReference type="SAM" id="Phobius"/>
    </source>
</evidence>
<evidence type="ECO:0000313" key="5">
    <source>
        <dbReference type="Proteomes" id="UP000184330"/>
    </source>
</evidence>
<dbReference type="AlphaFoldDB" id="A0A1L7WKJ5"/>
<dbReference type="OrthoDB" id="4499262at2759"/>
<feature type="signal peptide" evidence="3">
    <location>
        <begin position="1"/>
        <end position="20"/>
    </location>
</feature>
<name>A0A1L7WKJ5_9HELO</name>
<protein>
    <submittedName>
        <fullName evidence="4">Uncharacterized protein</fullName>
    </submittedName>
</protein>
<evidence type="ECO:0000256" key="1">
    <source>
        <dbReference type="SAM" id="MobiDB-lite"/>
    </source>
</evidence>
<keyword evidence="2" id="KW-1133">Transmembrane helix</keyword>
<gene>
    <name evidence="4" type="ORF">PAC_03169</name>
</gene>
<reference evidence="4 5" key="1">
    <citation type="submission" date="2016-03" db="EMBL/GenBank/DDBJ databases">
        <authorList>
            <person name="Ploux O."/>
        </authorList>
    </citation>
    <scope>NUCLEOTIDE SEQUENCE [LARGE SCALE GENOMIC DNA]</scope>
    <source>
        <strain evidence="4 5">UAMH 11012</strain>
    </source>
</reference>
<sequence length="365" mass="36584">MASLRLLTVIAVTLLAAATAQYGAIEAPGLSPRYYLGGSGHLVNRQSGDCPLANEHTCLDVNAGSFCCPNTHYCIISNNTAACCFIGSTCGNLCDANHYECPGTTTVSGTAVSSSCCPRTCTSTSQYLCASAYGGQCCGYQSGCAANTQCVATSTSNSAAATGTSDSCPTSQSACASNLGGGCCNIGQACTVVDNTNYCASNTALATRTGPNGILATGSSSSSSGLSTGAKAGIGAGVAVGALVVISGFLWFCLAHRRRARQAASVPAMSQGSESGAKRPSNGRGGSDYFGPTTGVGPFTEPHDSAATSPGNRRGVPVSPQSPGDITVPVEIDSRDSRGHSNVTTPGAFEYVKAPGTTEDPVELP</sequence>